<feature type="signal peptide" evidence="1">
    <location>
        <begin position="1"/>
        <end position="27"/>
    </location>
</feature>
<sequence>MLKRNMISTAGCLLLFAASLFTGCSGGGGGGSTPAPSQPVVDAATMSNETLSAVSLRATDIKVTINSPPVVTFKLLTAAGNPIKGLGIASTSTPTSLNYMRFTIAKLVPGTNNAPDQWVNYLVTATSRPTTENVAAGLVDNGDGSYTYTFAKNITDPTQTNGVTYQPTLTHRLAIQISGTIPGTAITLANPANIIYDFIPATGKAVSATDTQREITLIAKCNECHEKLAFHGGGRVETRYCVVCHTDQRKIGRTNSASTGGVFTGTTYIADGEVQGDFAIMVHKIHMGNRLTKTGYDYAGVKYNDIGYSMIDGQINCLKCHVKSDAAPQGDNWKAKPSRAACGSCHDNINFATGANSKAGGAVHIIQTSDANCSTCHTTANITEMHASENNTPNKTMLKAGLVNFTYEIKNVSVSTDNQPVVTFRILKDGAAISLPLTGFTGGPSFLISYALPQDGITPVDYNNLGKSAAQPASVSLANLISGAQGTLTGPDASGYYTATINGASNAARFPVGATLRAVALQGYFTQAAGTNGIASATARHTISVVKAVTGDTVRRTVVDSAKCAKCHEWFEGHGGNRVYEMQVCVMCHNPNLSSSGRGANVANLSATEAAKLAAAGYSTTDPSGWPEASNNFKDLIHGIHAGSKRAADGAPYRFVRDRGTSGVYYYDWSKVTFPGILKNCESCHVAGTYSGTPANTLRSTQNTKDAGGLFTKTVPNTTDVMLPGFTSACITCHASANAGAHSVSMGGTTLTGQLRSATNAETCAACHSAGKTVDAATVHRR</sequence>
<dbReference type="OrthoDB" id="5468580at2"/>
<evidence type="ECO:0000256" key="1">
    <source>
        <dbReference type="SAM" id="SignalP"/>
    </source>
</evidence>
<accession>B3E4S2</accession>
<feature type="domain" description="Outer membrane cytochrome MtrC/MtrF-like" evidence="3">
    <location>
        <begin position="556"/>
        <end position="780"/>
    </location>
</feature>
<dbReference type="InterPro" id="IPR054336">
    <property type="entry name" value="OmcA-like_N"/>
</dbReference>
<dbReference type="RefSeq" id="WP_012470342.1">
    <property type="nucleotide sequence ID" value="NC_010814.1"/>
</dbReference>
<feature type="domain" description="Outer membrane cytochrome MtrC/MtrF-like" evidence="3">
    <location>
        <begin position="215"/>
        <end position="386"/>
    </location>
</feature>
<protein>
    <submittedName>
        <fullName evidence="4">Uncharacterized protein</fullName>
    </submittedName>
</protein>
<dbReference type="CDD" id="cd08168">
    <property type="entry name" value="Cytochrom_C3"/>
    <property type="match status" value="1"/>
</dbReference>
<dbReference type="AlphaFoldDB" id="B3E4S2"/>
<dbReference type="HOGENOM" id="CLU_011293_1_0_7"/>
<dbReference type="PROSITE" id="PS51257">
    <property type="entry name" value="PROKAR_LIPOPROTEIN"/>
    <property type="match status" value="1"/>
</dbReference>
<dbReference type="KEGG" id="glo:Glov_2292"/>
<keyword evidence="1" id="KW-0732">Signal</keyword>
<dbReference type="STRING" id="398767.Glov_2292"/>
<evidence type="ECO:0000313" key="4">
    <source>
        <dbReference type="EMBL" id="ACD96008.1"/>
    </source>
</evidence>
<dbReference type="InterPro" id="IPR054337">
    <property type="entry name" value="Mtrc-MtrF-like_dom_II/IV"/>
</dbReference>
<name>B3E4S2_TRIL1</name>
<evidence type="ECO:0000259" key="3">
    <source>
        <dbReference type="Pfam" id="PF22113"/>
    </source>
</evidence>
<dbReference type="Proteomes" id="UP000002420">
    <property type="component" value="Chromosome"/>
</dbReference>
<reference evidence="4 5" key="1">
    <citation type="submission" date="2008-05" db="EMBL/GenBank/DDBJ databases">
        <title>Complete sequence of chromosome of Geobacter lovleyi SZ.</title>
        <authorList>
            <consortium name="US DOE Joint Genome Institute"/>
            <person name="Lucas S."/>
            <person name="Copeland A."/>
            <person name="Lapidus A."/>
            <person name="Glavina del Rio T."/>
            <person name="Dalin E."/>
            <person name="Tice H."/>
            <person name="Bruce D."/>
            <person name="Goodwin L."/>
            <person name="Pitluck S."/>
            <person name="Chertkov O."/>
            <person name="Meincke L."/>
            <person name="Brettin T."/>
            <person name="Detter J.C."/>
            <person name="Han C."/>
            <person name="Tapia R."/>
            <person name="Kuske C.R."/>
            <person name="Schmutz J."/>
            <person name="Larimer F."/>
            <person name="Land M."/>
            <person name="Hauser L."/>
            <person name="Kyrpides N."/>
            <person name="Mikhailova N."/>
            <person name="Sung Y."/>
            <person name="Fletcher K.E."/>
            <person name="Ritalahti K.M."/>
            <person name="Loeffler F.E."/>
            <person name="Richardson P."/>
        </authorList>
    </citation>
    <scope>NUCLEOTIDE SEQUENCE [LARGE SCALE GENOMIC DNA]</scope>
    <source>
        <strain evidence="5">ATCC BAA-1151 / DSM 17278 / SZ</strain>
    </source>
</reference>
<keyword evidence="5" id="KW-1185">Reference proteome</keyword>
<dbReference type="NCBIfam" id="TIGR03507">
    <property type="entry name" value="decahem_SO1788"/>
    <property type="match status" value="1"/>
</dbReference>
<feature type="domain" description="OmcA-like N-terminal" evidence="2">
    <location>
        <begin position="132"/>
        <end position="204"/>
    </location>
</feature>
<organism evidence="4 5">
    <name type="scientific">Trichlorobacter lovleyi (strain ATCC BAA-1151 / DSM 17278 / SZ)</name>
    <name type="common">Geobacter lovleyi</name>
    <dbReference type="NCBI Taxonomy" id="398767"/>
    <lineage>
        <taxon>Bacteria</taxon>
        <taxon>Pseudomonadati</taxon>
        <taxon>Thermodesulfobacteriota</taxon>
        <taxon>Desulfuromonadia</taxon>
        <taxon>Geobacterales</taxon>
        <taxon>Geobacteraceae</taxon>
        <taxon>Trichlorobacter</taxon>
    </lineage>
</organism>
<dbReference type="InterPro" id="IPR036280">
    <property type="entry name" value="Multihaem_cyt_sf"/>
</dbReference>
<evidence type="ECO:0000313" key="5">
    <source>
        <dbReference type="Proteomes" id="UP000002420"/>
    </source>
</evidence>
<dbReference type="Gene3D" id="3.90.10.10">
    <property type="entry name" value="Cytochrome C3"/>
    <property type="match status" value="1"/>
</dbReference>
<dbReference type="Gene3D" id="1.10.720.180">
    <property type="match status" value="1"/>
</dbReference>
<evidence type="ECO:0000259" key="2">
    <source>
        <dbReference type="Pfam" id="PF22112"/>
    </source>
</evidence>
<gene>
    <name evidence="4" type="ordered locus">Glov_2292</name>
</gene>
<dbReference type="EMBL" id="CP001089">
    <property type="protein sequence ID" value="ACD96008.1"/>
    <property type="molecule type" value="Genomic_DNA"/>
</dbReference>
<dbReference type="SUPFAM" id="SSF48695">
    <property type="entry name" value="Multiheme cytochromes"/>
    <property type="match status" value="1"/>
</dbReference>
<feature type="chain" id="PRO_5002787605" evidence="1">
    <location>
        <begin position="28"/>
        <end position="782"/>
    </location>
</feature>
<dbReference type="Pfam" id="PF22113">
    <property type="entry name" value="Mtrc-MtrF_II-IV_dom"/>
    <property type="match status" value="2"/>
</dbReference>
<proteinExistence type="predicted"/>
<dbReference type="eggNOG" id="COG3303">
    <property type="taxonomic scope" value="Bacteria"/>
</dbReference>
<dbReference type="InterPro" id="IPR020014">
    <property type="entry name" value="Decahaem_cyt-c_OmcA/MtrC"/>
</dbReference>
<dbReference type="Pfam" id="PF22112">
    <property type="entry name" value="OmcA-like_N"/>
    <property type="match status" value="1"/>
</dbReference>